<dbReference type="InterPro" id="IPR009080">
    <property type="entry name" value="tRNAsynth_Ia_anticodon-bd"/>
</dbReference>
<evidence type="ECO:0000256" key="3">
    <source>
        <dbReference type="ARBA" id="ARBA00022598"/>
    </source>
</evidence>
<evidence type="ECO:0000256" key="4">
    <source>
        <dbReference type="ARBA" id="ARBA00022723"/>
    </source>
</evidence>
<keyword evidence="4" id="KW-0479">Metal-binding</keyword>
<comment type="cofactor">
    <cofactor evidence="1">
        <name>Zn(2+)</name>
        <dbReference type="ChEBI" id="CHEBI:29105"/>
    </cofactor>
</comment>
<comment type="caution">
    <text evidence="14">The sequence shown here is derived from an EMBL/GenBank/DDBJ whole genome shotgun (WGS) entry which is preliminary data.</text>
</comment>
<feature type="region of interest" description="Disordered" evidence="12">
    <location>
        <begin position="703"/>
        <end position="744"/>
    </location>
</feature>
<keyword evidence="11" id="KW-0175">Coiled coil</keyword>
<keyword evidence="6" id="KW-0862">Zinc</keyword>
<evidence type="ECO:0000259" key="13">
    <source>
        <dbReference type="Pfam" id="PF01406"/>
    </source>
</evidence>
<dbReference type="EMBL" id="BTGC01000008">
    <property type="protein sequence ID" value="GMM51837.1"/>
    <property type="molecule type" value="Genomic_DNA"/>
</dbReference>
<evidence type="ECO:0000256" key="10">
    <source>
        <dbReference type="ARBA" id="ARBA00031499"/>
    </source>
</evidence>
<sequence>MESKVAQPHWYPPNGESTNSKSIRLYNSLTRNKDVFTPIREDRISWYSCGPTVYDSAHMGHARNYVTIDINRRILQDYFGYNVEFVQNVTDIDDKIIVRARQNYLFSQFSEEVRKTGKIDSGILTDVKEATIGYSASKLGVEVPVNSSLLFDNWVEDARKAAGEKDPKFEVHVTAVKSAIGAIESASTLSVDDFLTSVESVVVVALDKRKGSEVTDPSIFRKLSSYFEADFNEDMAALNVLPPTVTTRVSEYIPEIVDFIKEIVSHGFAYNSQDGSVYFDVVAFEKSGHSYAKLQPWNKGSQELIDDGEGALSLGGSKKNKADFALWKSSKSGEPFWDSPWGKGRPGWHIECSVMASHVLGSNIDIHSGGIDLAFPHHDNELAQTEACFDNQQWINYFLHTGHLHIEGHKMSKSLKNFITIKDALKMFTPRQLRLTFAMQPWNMPLDFKMSLPQVKTFESTLTNFFRNVRAYQRDQVAADASKHIDHNVDLPLLDELRKTKQEVHNAFCDNLNTPQVLTLIAQITQSANEYISKRQENARYELLEAVAVYITKLLRILGFETDSYLGWASNNATSQNREELTLPFVKLISKMRDQLRKMAIDESSVSSKDLLQLCDQVRDVDLFDLGVALDDRSGEQNSLIKFLTAEERQDILQQREEAAKAAEEKLRRKLESAKLREAQENEKREKAKTPACEFFRSSKEYSKFDESGLPTHDSKGEPLSKSATKKLQKQWDQQDKLHKQYYG</sequence>
<keyword evidence="3 14" id="KW-0436">Ligase</keyword>
<dbReference type="EC" id="6.1.1.16" evidence="2"/>
<gene>
    <name evidence="14" type="ORF">DASB73_028000</name>
</gene>
<proteinExistence type="inferred from homology"/>
<evidence type="ECO:0000313" key="14">
    <source>
        <dbReference type="EMBL" id="GMM51837.1"/>
    </source>
</evidence>
<evidence type="ECO:0000256" key="12">
    <source>
        <dbReference type="SAM" id="MobiDB-lite"/>
    </source>
</evidence>
<keyword evidence="15" id="KW-1185">Reference proteome</keyword>
<evidence type="ECO:0000256" key="2">
    <source>
        <dbReference type="ARBA" id="ARBA00012832"/>
    </source>
</evidence>
<dbReference type="Pfam" id="PF01406">
    <property type="entry name" value="tRNA-synt_1e"/>
    <property type="match status" value="1"/>
</dbReference>
<dbReference type="Proteomes" id="UP001362899">
    <property type="component" value="Unassembled WGS sequence"/>
</dbReference>
<evidence type="ECO:0000313" key="15">
    <source>
        <dbReference type="Proteomes" id="UP001362899"/>
    </source>
</evidence>
<dbReference type="PANTHER" id="PTHR10890">
    <property type="entry name" value="CYSTEINYL-TRNA SYNTHETASE"/>
    <property type="match status" value="1"/>
</dbReference>
<dbReference type="HAMAP" id="MF_00041">
    <property type="entry name" value="Cys_tRNA_synth"/>
    <property type="match status" value="1"/>
</dbReference>
<feature type="compositionally biased region" description="Basic and acidic residues" evidence="12">
    <location>
        <begin position="733"/>
        <end position="744"/>
    </location>
</feature>
<dbReference type="Gene3D" id="1.20.120.1910">
    <property type="entry name" value="Cysteine-tRNA ligase, C-terminal anti-codon recognition domain"/>
    <property type="match status" value="1"/>
</dbReference>
<name>A0AAV5RL82_STABA</name>
<accession>A0AAV5RL82</accession>
<feature type="domain" description="tRNA synthetases class I catalytic" evidence="13">
    <location>
        <begin position="36"/>
        <end position="451"/>
    </location>
</feature>
<keyword evidence="8" id="KW-0648">Protein biosynthesis</keyword>
<feature type="compositionally biased region" description="Basic and acidic residues" evidence="12">
    <location>
        <begin position="703"/>
        <end position="719"/>
    </location>
</feature>
<dbReference type="GO" id="GO:0005737">
    <property type="term" value="C:cytoplasm"/>
    <property type="evidence" value="ECO:0007669"/>
    <property type="project" value="TreeGrafter"/>
</dbReference>
<dbReference type="PRINTS" id="PR00983">
    <property type="entry name" value="TRNASYNTHCYS"/>
</dbReference>
<evidence type="ECO:0000256" key="9">
    <source>
        <dbReference type="ARBA" id="ARBA00023146"/>
    </source>
</evidence>
<dbReference type="GO" id="GO:0005524">
    <property type="term" value="F:ATP binding"/>
    <property type="evidence" value="ECO:0007669"/>
    <property type="project" value="UniProtKB-KW"/>
</dbReference>
<feature type="coiled-coil region" evidence="11">
    <location>
        <begin position="646"/>
        <end position="684"/>
    </location>
</feature>
<dbReference type="Gene3D" id="3.40.50.620">
    <property type="entry name" value="HUPs"/>
    <property type="match status" value="1"/>
</dbReference>
<protein>
    <recommendedName>
        <fullName evidence="2">cysteine--tRNA ligase</fullName>
        <ecNumber evidence="2">6.1.1.16</ecNumber>
    </recommendedName>
    <alternativeName>
        <fullName evidence="10">Cysteinyl-tRNA synthetase</fullName>
    </alternativeName>
</protein>
<evidence type="ECO:0000256" key="8">
    <source>
        <dbReference type="ARBA" id="ARBA00022917"/>
    </source>
</evidence>
<dbReference type="SUPFAM" id="SSF47323">
    <property type="entry name" value="Anticodon-binding domain of a subclass of class I aminoacyl-tRNA synthetases"/>
    <property type="match status" value="1"/>
</dbReference>
<organism evidence="14 15">
    <name type="scientific">Starmerella bacillaris</name>
    <name type="common">Yeast</name>
    <name type="synonym">Candida zemplinina</name>
    <dbReference type="NCBI Taxonomy" id="1247836"/>
    <lineage>
        <taxon>Eukaryota</taxon>
        <taxon>Fungi</taxon>
        <taxon>Dikarya</taxon>
        <taxon>Ascomycota</taxon>
        <taxon>Saccharomycotina</taxon>
        <taxon>Dipodascomycetes</taxon>
        <taxon>Dipodascales</taxon>
        <taxon>Trichomonascaceae</taxon>
        <taxon>Starmerella</taxon>
    </lineage>
</organism>
<dbReference type="InterPro" id="IPR024909">
    <property type="entry name" value="Cys-tRNA/MSH_ligase"/>
</dbReference>
<evidence type="ECO:0000256" key="1">
    <source>
        <dbReference type="ARBA" id="ARBA00001947"/>
    </source>
</evidence>
<dbReference type="PANTHER" id="PTHR10890:SF3">
    <property type="entry name" value="CYSTEINE--TRNA LIGASE, CYTOPLASMIC"/>
    <property type="match status" value="1"/>
</dbReference>
<keyword evidence="5" id="KW-0547">Nucleotide-binding</keyword>
<dbReference type="NCBIfam" id="TIGR00435">
    <property type="entry name" value="cysS"/>
    <property type="match status" value="1"/>
</dbReference>
<evidence type="ECO:0000256" key="5">
    <source>
        <dbReference type="ARBA" id="ARBA00022741"/>
    </source>
</evidence>
<dbReference type="InterPro" id="IPR014729">
    <property type="entry name" value="Rossmann-like_a/b/a_fold"/>
</dbReference>
<dbReference type="InterPro" id="IPR032678">
    <property type="entry name" value="tRNA-synt_1_cat_dom"/>
</dbReference>
<dbReference type="GO" id="GO:0004817">
    <property type="term" value="F:cysteine-tRNA ligase activity"/>
    <property type="evidence" value="ECO:0007669"/>
    <property type="project" value="UniProtKB-EC"/>
</dbReference>
<evidence type="ECO:0000256" key="7">
    <source>
        <dbReference type="ARBA" id="ARBA00022840"/>
    </source>
</evidence>
<keyword evidence="7" id="KW-0067">ATP-binding</keyword>
<evidence type="ECO:0000256" key="6">
    <source>
        <dbReference type="ARBA" id="ARBA00022833"/>
    </source>
</evidence>
<dbReference type="SUPFAM" id="SSF52374">
    <property type="entry name" value="Nucleotidylyl transferase"/>
    <property type="match status" value="1"/>
</dbReference>
<dbReference type="InterPro" id="IPR015803">
    <property type="entry name" value="Cys-tRNA-ligase"/>
</dbReference>
<dbReference type="CDD" id="cd00672">
    <property type="entry name" value="CysRS_core"/>
    <property type="match status" value="1"/>
</dbReference>
<reference evidence="14 15" key="1">
    <citation type="journal article" date="2023" name="Elife">
        <title>Identification of key yeast species and microbe-microbe interactions impacting larval growth of Drosophila in the wild.</title>
        <authorList>
            <person name="Mure A."/>
            <person name="Sugiura Y."/>
            <person name="Maeda R."/>
            <person name="Honda K."/>
            <person name="Sakurai N."/>
            <person name="Takahashi Y."/>
            <person name="Watada M."/>
            <person name="Katoh T."/>
            <person name="Gotoh A."/>
            <person name="Gotoh Y."/>
            <person name="Taniguchi I."/>
            <person name="Nakamura K."/>
            <person name="Hayashi T."/>
            <person name="Katayama T."/>
            <person name="Uemura T."/>
            <person name="Hattori Y."/>
        </authorList>
    </citation>
    <scope>NUCLEOTIDE SEQUENCE [LARGE SCALE GENOMIC DNA]</scope>
    <source>
        <strain evidence="14 15">SB-73</strain>
    </source>
</reference>
<dbReference type="GO" id="GO:0006423">
    <property type="term" value="P:cysteinyl-tRNA aminoacylation"/>
    <property type="evidence" value="ECO:0007669"/>
    <property type="project" value="InterPro"/>
</dbReference>
<keyword evidence="9" id="KW-0030">Aminoacyl-tRNA synthetase</keyword>
<evidence type="ECO:0000256" key="11">
    <source>
        <dbReference type="SAM" id="Coils"/>
    </source>
</evidence>
<dbReference type="AlphaFoldDB" id="A0AAV5RL82"/>
<dbReference type="GO" id="GO:0046872">
    <property type="term" value="F:metal ion binding"/>
    <property type="evidence" value="ECO:0007669"/>
    <property type="project" value="UniProtKB-KW"/>
</dbReference>